<protein>
    <submittedName>
        <fullName evidence="3">Uncharacterized protein</fullName>
    </submittedName>
</protein>
<dbReference type="AlphaFoldDB" id="A0AAD6U5I5"/>
<feature type="transmembrane region" description="Helical" evidence="2">
    <location>
        <begin position="26"/>
        <end position="47"/>
    </location>
</feature>
<evidence type="ECO:0000256" key="1">
    <source>
        <dbReference type="SAM" id="MobiDB-lite"/>
    </source>
</evidence>
<dbReference type="Proteomes" id="UP001222325">
    <property type="component" value="Unassembled WGS sequence"/>
</dbReference>
<proteinExistence type="predicted"/>
<keyword evidence="2" id="KW-0812">Transmembrane</keyword>
<accession>A0AAD6U5I5</accession>
<evidence type="ECO:0000313" key="4">
    <source>
        <dbReference type="Proteomes" id="UP001222325"/>
    </source>
</evidence>
<comment type="caution">
    <text evidence="3">The sequence shown here is derived from an EMBL/GenBank/DDBJ whole genome shotgun (WGS) entry which is preliminary data.</text>
</comment>
<feature type="region of interest" description="Disordered" evidence="1">
    <location>
        <begin position="1"/>
        <end position="22"/>
    </location>
</feature>
<gene>
    <name evidence="3" type="ORF">B0H15DRAFT_1022282</name>
</gene>
<feature type="transmembrane region" description="Helical" evidence="2">
    <location>
        <begin position="67"/>
        <end position="88"/>
    </location>
</feature>
<keyword evidence="4" id="KW-1185">Reference proteome</keyword>
<organism evidence="3 4">
    <name type="scientific">Mycena belliarum</name>
    <dbReference type="NCBI Taxonomy" id="1033014"/>
    <lineage>
        <taxon>Eukaryota</taxon>
        <taxon>Fungi</taxon>
        <taxon>Dikarya</taxon>
        <taxon>Basidiomycota</taxon>
        <taxon>Agaricomycotina</taxon>
        <taxon>Agaricomycetes</taxon>
        <taxon>Agaricomycetidae</taxon>
        <taxon>Agaricales</taxon>
        <taxon>Marasmiineae</taxon>
        <taxon>Mycenaceae</taxon>
        <taxon>Mycena</taxon>
    </lineage>
</organism>
<name>A0AAD6U5I5_9AGAR</name>
<dbReference type="EMBL" id="JARJCN010000025">
    <property type="protein sequence ID" value="KAJ7088749.1"/>
    <property type="molecule type" value="Genomic_DNA"/>
</dbReference>
<evidence type="ECO:0000313" key="3">
    <source>
        <dbReference type="EMBL" id="KAJ7088749.1"/>
    </source>
</evidence>
<keyword evidence="2" id="KW-1133">Transmembrane helix</keyword>
<keyword evidence="2" id="KW-0472">Membrane</keyword>
<evidence type="ECO:0000256" key="2">
    <source>
        <dbReference type="SAM" id="Phobius"/>
    </source>
</evidence>
<reference evidence="3" key="1">
    <citation type="submission" date="2023-03" db="EMBL/GenBank/DDBJ databases">
        <title>Massive genome expansion in bonnet fungi (Mycena s.s.) driven by repeated elements and novel gene families across ecological guilds.</title>
        <authorList>
            <consortium name="Lawrence Berkeley National Laboratory"/>
            <person name="Harder C.B."/>
            <person name="Miyauchi S."/>
            <person name="Viragh M."/>
            <person name="Kuo A."/>
            <person name="Thoen E."/>
            <person name="Andreopoulos B."/>
            <person name="Lu D."/>
            <person name="Skrede I."/>
            <person name="Drula E."/>
            <person name="Henrissat B."/>
            <person name="Morin E."/>
            <person name="Kohler A."/>
            <person name="Barry K."/>
            <person name="LaButti K."/>
            <person name="Morin E."/>
            <person name="Salamov A."/>
            <person name="Lipzen A."/>
            <person name="Mereny Z."/>
            <person name="Hegedus B."/>
            <person name="Baldrian P."/>
            <person name="Stursova M."/>
            <person name="Weitz H."/>
            <person name="Taylor A."/>
            <person name="Grigoriev I.V."/>
            <person name="Nagy L.G."/>
            <person name="Martin F."/>
            <person name="Kauserud H."/>
        </authorList>
    </citation>
    <scope>NUCLEOTIDE SEQUENCE</scope>
    <source>
        <strain evidence="3">CBHHK173m</strain>
    </source>
</reference>
<sequence>MAPRHPRIRLPAPPPPRPRPRTHTRLAYMALELLLTACLSAAILLALLRLGAGPRTTDADAAPLGVLRITGACTVLVYLAVEGGAALVRRVRRGPGPGSTDGGWDCGWGDDSDGPGGALEAGWREPFAVARGAHAYGSVGTPFAMAPAGGGRAGLRP</sequence>